<evidence type="ECO:0000313" key="3">
    <source>
        <dbReference type="EMBL" id="QYZ79619.1"/>
    </source>
</evidence>
<organism evidence="3 4">
    <name type="scientific">Methanofollis formosanus</name>
    <dbReference type="NCBI Taxonomy" id="299308"/>
    <lineage>
        <taxon>Archaea</taxon>
        <taxon>Methanobacteriati</taxon>
        <taxon>Methanobacteriota</taxon>
        <taxon>Stenosarchaea group</taxon>
        <taxon>Methanomicrobia</taxon>
        <taxon>Methanomicrobiales</taxon>
        <taxon>Methanomicrobiaceae</taxon>
        <taxon>Methanofollis</taxon>
    </lineage>
</organism>
<accession>A0A8G1EGX0</accession>
<sequence>MSGSTPPEDEKNLHEPGQYGSHSPPHRRTQPFFYSRNRNHGVNTPLKFIHHLIEEEAMQVTFDPAEDEGLVIYNLSLIREDDFEPVLAILKRASRAGLAPSDLARVLQAGEGNDAAVVPEGMVGLCTVCSITFDGVMIRRGAPLHPVGGGVVEVEDGVPRRFTDMLLYDATTIDPLQVLVSQEITDVWGVIREGRGSVLANLRECHMEAEPTVAGILEDLERSRIGGVLEVGAPNAPVLGFGCSPQYFGITILGGTNVMAAVKEAGYQVEINSLRGLIDIGDLEPIDHL</sequence>
<evidence type="ECO:0000256" key="1">
    <source>
        <dbReference type="SAM" id="MobiDB-lite"/>
    </source>
</evidence>
<protein>
    <submittedName>
        <fullName evidence="3">DUF128 domain-containing protein</fullName>
    </submittedName>
</protein>
<dbReference type="AlphaFoldDB" id="A0A8G1EGX0"/>
<dbReference type="InterPro" id="IPR002846">
    <property type="entry name" value="NRD"/>
</dbReference>
<dbReference type="KEGG" id="mfk:E2N92_09345"/>
<evidence type="ECO:0000313" key="4">
    <source>
        <dbReference type="Proteomes" id="UP000826709"/>
    </source>
</evidence>
<name>A0A8G1EGX0_9EURY</name>
<dbReference type="EMBL" id="CP037968">
    <property type="protein sequence ID" value="QYZ79619.1"/>
    <property type="molecule type" value="Genomic_DNA"/>
</dbReference>
<dbReference type="PANTHER" id="PTHR41964:SF1">
    <property type="entry name" value="GLOBAL NITROGEN REGULATOR NRPR"/>
    <property type="match status" value="1"/>
</dbReference>
<keyword evidence="4" id="KW-1185">Reference proteome</keyword>
<dbReference type="InterPro" id="IPR036984">
    <property type="entry name" value="NrpR_dom_sf"/>
</dbReference>
<feature type="domain" description="NrpR regulatory" evidence="2">
    <location>
        <begin position="46"/>
        <end position="284"/>
    </location>
</feature>
<proteinExistence type="predicted"/>
<feature type="region of interest" description="Disordered" evidence="1">
    <location>
        <begin position="1"/>
        <end position="38"/>
    </location>
</feature>
<gene>
    <name evidence="3" type="ORF">E2N92_09345</name>
</gene>
<evidence type="ECO:0000259" key="2">
    <source>
        <dbReference type="Pfam" id="PF01995"/>
    </source>
</evidence>
<reference evidence="3" key="1">
    <citation type="journal article" date="2005" name="Int. J. Syst. Evol. Microbiol.">
        <title>Methanofollis formosanus sp. nov., isolated from a fish pond.</title>
        <authorList>
            <person name="Wu S.Y."/>
            <person name="Chen S.C."/>
            <person name="Lai M.C."/>
        </authorList>
    </citation>
    <scope>NUCLEOTIDE SEQUENCE</scope>
    <source>
        <strain evidence="3">ML15</strain>
    </source>
</reference>
<reference evidence="3" key="2">
    <citation type="submission" date="2019-03" db="EMBL/GenBank/DDBJ databases">
        <authorList>
            <person name="Chen S.-C."/>
            <person name="Wu S.-Y."/>
            <person name="Lai M.-C."/>
        </authorList>
    </citation>
    <scope>NUCLEOTIDE SEQUENCE</scope>
    <source>
        <strain evidence="3">ML15</strain>
    </source>
</reference>
<dbReference type="InterPro" id="IPR038982">
    <property type="entry name" value="NrpR"/>
</dbReference>
<dbReference type="Gene3D" id="3.30.70.1360">
    <property type="entry name" value="mj0159-like"/>
    <property type="match status" value="2"/>
</dbReference>
<dbReference type="Proteomes" id="UP000826709">
    <property type="component" value="Chromosome"/>
</dbReference>
<dbReference type="PANTHER" id="PTHR41964">
    <property type="entry name" value="GLOBAL NITROGEN REGULATOR NRPR"/>
    <property type="match status" value="1"/>
</dbReference>
<dbReference type="Pfam" id="PF01995">
    <property type="entry name" value="NRD1_2"/>
    <property type="match status" value="1"/>
</dbReference>